<gene>
    <name evidence="2" type="ORF">DNR46_33510</name>
</gene>
<dbReference type="Proteomes" id="UP000275436">
    <property type="component" value="Unassembled WGS sequence"/>
</dbReference>
<protein>
    <submittedName>
        <fullName evidence="2">Uncharacterized protein</fullName>
    </submittedName>
</protein>
<dbReference type="EMBL" id="QKOD01000018">
    <property type="protein sequence ID" value="RNJ41555.1"/>
    <property type="molecule type" value="Genomic_DNA"/>
</dbReference>
<feature type="region of interest" description="Disordered" evidence="1">
    <location>
        <begin position="1"/>
        <end position="30"/>
    </location>
</feature>
<reference evidence="2 3" key="1">
    <citation type="journal article" date="2018" name="Mol. Plant Microbe Interact.">
        <title>Taxonomically Different Co-Microsymbionts of a Relict Legume, Oxytropis popoviana, Have Complementary Sets of Symbiotic Genes and Together Increase the Efficiency of Plant Nodulation.</title>
        <authorList>
            <person name="Safronova V."/>
            <person name="Belimov A."/>
            <person name="Sazanova A."/>
            <person name="Chirak E."/>
            <person name="Verkhozina A."/>
            <person name="Kuznetsova I."/>
            <person name="Andronov E."/>
            <person name="Puhalsky J."/>
            <person name="Tikhonovich I."/>
        </authorList>
    </citation>
    <scope>NUCLEOTIDE SEQUENCE [LARGE SCALE GENOMIC DNA]</scope>
    <source>
        <strain evidence="2 3">Opo-235</strain>
    </source>
</reference>
<proteinExistence type="predicted"/>
<dbReference type="AlphaFoldDB" id="A0A3M9X128"/>
<accession>A0A3M9X128</accession>
<organism evidence="2 3">
    <name type="scientific">Mesorhizobium japonicum</name>
    <dbReference type="NCBI Taxonomy" id="2066070"/>
    <lineage>
        <taxon>Bacteria</taxon>
        <taxon>Pseudomonadati</taxon>
        <taxon>Pseudomonadota</taxon>
        <taxon>Alphaproteobacteria</taxon>
        <taxon>Hyphomicrobiales</taxon>
        <taxon>Phyllobacteriaceae</taxon>
        <taxon>Mesorhizobium</taxon>
    </lineage>
</organism>
<comment type="caution">
    <text evidence="2">The sequence shown here is derived from an EMBL/GenBank/DDBJ whole genome shotgun (WGS) entry which is preliminary data.</text>
</comment>
<evidence type="ECO:0000256" key="1">
    <source>
        <dbReference type="SAM" id="MobiDB-lite"/>
    </source>
</evidence>
<sequence length="97" mass="9734">MGDKRLVAAGPTHSGIAGICHPQRHSSTHPSAATVLWDELDAGSASTAPGLDLLEKRWPGTNQGAEVRAGFLVGGVRAALGSAATKDSSTGRSGAMA</sequence>
<evidence type="ECO:0000313" key="3">
    <source>
        <dbReference type="Proteomes" id="UP000275436"/>
    </source>
</evidence>
<evidence type="ECO:0000313" key="2">
    <source>
        <dbReference type="EMBL" id="RNJ41555.1"/>
    </source>
</evidence>
<name>A0A3M9X128_9HYPH</name>